<dbReference type="InterPro" id="IPR013096">
    <property type="entry name" value="Cupin_2"/>
</dbReference>
<dbReference type="PANTHER" id="PTHR36440:SF1">
    <property type="entry name" value="PUTATIVE (AFU_ORTHOLOGUE AFUA_8G07350)-RELATED"/>
    <property type="match status" value="1"/>
</dbReference>
<comment type="caution">
    <text evidence="2">The sequence shown here is derived from an EMBL/GenBank/DDBJ whole genome shotgun (WGS) entry which is preliminary data.</text>
</comment>
<gene>
    <name evidence="2" type="ORF">FHW37_103478</name>
</gene>
<dbReference type="InterPro" id="IPR053146">
    <property type="entry name" value="QDO-like"/>
</dbReference>
<protein>
    <submittedName>
        <fullName evidence="2">Cupin domain</fullName>
    </submittedName>
</protein>
<name>A0A561QW61_9HYPH</name>
<sequence>MAIQKSHSKATEEVIKIPAIGLDLTVRVAPSITGGEFCFIDTVNAPGFGPPRHRHEETEIFRVIEGRYLFEVDGEQFYAEEGDVVTVPGGAAHAFVNVTDKPARQYILIAPAFDAAAFFTGLGEVMKNGRPDTAVLNAFATEWRMEFLGPPLAVPTAG</sequence>
<dbReference type="InterPro" id="IPR014710">
    <property type="entry name" value="RmlC-like_jellyroll"/>
</dbReference>
<reference evidence="2 3" key="1">
    <citation type="submission" date="2019-06" db="EMBL/GenBank/DDBJ databases">
        <title>Sorghum-associated microbial communities from plants grown in Nebraska, USA.</title>
        <authorList>
            <person name="Schachtman D."/>
        </authorList>
    </citation>
    <scope>NUCLEOTIDE SEQUENCE [LARGE SCALE GENOMIC DNA]</scope>
    <source>
        <strain evidence="2 3">1225</strain>
    </source>
</reference>
<feature type="domain" description="Cupin type-2" evidence="1">
    <location>
        <begin position="45"/>
        <end position="104"/>
    </location>
</feature>
<dbReference type="CDD" id="cd02208">
    <property type="entry name" value="cupin_RmlC-like"/>
    <property type="match status" value="1"/>
</dbReference>
<evidence type="ECO:0000259" key="1">
    <source>
        <dbReference type="Pfam" id="PF07883"/>
    </source>
</evidence>
<evidence type="ECO:0000313" key="3">
    <source>
        <dbReference type="Proteomes" id="UP000320653"/>
    </source>
</evidence>
<evidence type="ECO:0000313" key="2">
    <source>
        <dbReference type="EMBL" id="TWF54608.1"/>
    </source>
</evidence>
<dbReference type="OrthoDB" id="6058at2"/>
<dbReference type="SUPFAM" id="SSF51182">
    <property type="entry name" value="RmlC-like cupins"/>
    <property type="match status" value="1"/>
</dbReference>
<dbReference type="PANTHER" id="PTHR36440">
    <property type="entry name" value="PUTATIVE (AFU_ORTHOLOGUE AFUA_8G07350)-RELATED"/>
    <property type="match status" value="1"/>
</dbReference>
<proteinExistence type="predicted"/>
<dbReference type="Proteomes" id="UP000320653">
    <property type="component" value="Unassembled WGS sequence"/>
</dbReference>
<dbReference type="Gene3D" id="2.60.120.10">
    <property type="entry name" value="Jelly Rolls"/>
    <property type="match status" value="1"/>
</dbReference>
<dbReference type="RefSeq" id="WP_145637090.1">
    <property type="nucleotide sequence ID" value="NZ_VIWP01000003.1"/>
</dbReference>
<dbReference type="EMBL" id="VIWP01000003">
    <property type="protein sequence ID" value="TWF54608.1"/>
    <property type="molecule type" value="Genomic_DNA"/>
</dbReference>
<dbReference type="AlphaFoldDB" id="A0A561QW61"/>
<accession>A0A561QW61</accession>
<keyword evidence="3" id="KW-1185">Reference proteome</keyword>
<organism evidence="2 3">
    <name type="scientific">Neorhizobium alkalisoli</name>
    <dbReference type="NCBI Taxonomy" id="528178"/>
    <lineage>
        <taxon>Bacteria</taxon>
        <taxon>Pseudomonadati</taxon>
        <taxon>Pseudomonadota</taxon>
        <taxon>Alphaproteobacteria</taxon>
        <taxon>Hyphomicrobiales</taxon>
        <taxon>Rhizobiaceae</taxon>
        <taxon>Rhizobium/Agrobacterium group</taxon>
        <taxon>Neorhizobium</taxon>
    </lineage>
</organism>
<dbReference type="InterPro" id="IPR011051">
    <property type="entry name" value="RmlC_Cupin_sf"/>
</dbReference>
<dbReference type="Pfam" id="PF07883">
    <property type="entry name" value="Cupin_2"/>
    <property type="match status" value="1"/>
</dbReference>